<dbReference type="EMBL" id="KV460238">
    <property type="protein sequence ID" value="OBT95120.1"/>
    <property type="molecule type" value="Genomic_DNA"/>
</dbReference>
<name>A0A1B8GH34_9PEZI</name>
<feature type="compositionally biased region" description="Basic and acidic residues" evidence="3">
    <location>
        <begin position="1363"/>
        <end position="1376"/>
    </location>
</feature>
<feature type="region of interest" description="Disordered" evidence="3">
    <location>
        <begin position="240"/>
        <end position="281"/>
    </location>
</feature>
<dbReference type="Pfam" id="PF00618">
    <property type="entry name" value="RasGEF_N"/>
    <property type="match status" value="1"/>
</dbReference>
<feature type="domain" description="N-terminal Ras-GEF" evidence="5">
    <location>
        <begin position="385"/>
        <end position="506"/>
    </location>
</feature>
<keyword evidence="1 2" id="KW-0344">Guanine-nucleotide releasing factor</keyword>
<evidence type="ECO:0000256" key="1">
    <source>
        <dbReference type="ARBA" id="ARBA00022658"/>
    </source>
</evidence>
<feature type="region of interest" description="Disordered" evidence="3">
    <location>
        <begin position="1235"/>
        <end position="1258"/>
    </location>
</feature>
<dbReference type="PROSITE" id="PS50009">
    <property type="entry name" value="RASGEF_CAT"/>
    <property type="match status" value="1"/>
</dbReference>
<feature type="compositionally biased region" description="Basic and acidic residues" evidence="3">
    <location>
        <begin position="165"/>
        <end position="177"/>
    </location>
</feature>
<evidence type="ECO:0000259" key="4">
    <source>
        <dbReference type="PROSITE" id="PS50009"/>
    </source>
</evidence>
<keyword evidence="7" id="KW-1185">Reference proteome</keyword>
<evidence type="ECO:0000313" key="6">
    <source>
        <dbReference type="EMBL" id="OBT95120.1"/>
    </source>
</evidence>
<gene>
    <name evidence="6" type="primary">LTE1</name>
    <name evidence="6" type="ORF">VE01_07349</name>
</gene>
<dbReference type="RefSeq" id="XP_018128853.1">
    <property type="nucleotide sequence ID" value="XM_018276784.2"/>
</dbReference>
<dbReference type="InterPro" id="IPR000651">
    <property type="entry name" value="Ras-like_Gua-exchang_fac_N"/>
</dbReference>
<dbReference type="PROSITE" id="PS50212">
    <property type="entry name" value="RASGEF_NTER"/>
    <property type="match status" value="1"/>
</dbReference>
<sequence length="1813" mass="200137">MGEAPAPFPIAQSAPGTMMAEGLRQRQLDRLALRGSPTKALRATTSAEDVKNVTSFPAQPFARSDVTMPGTGDMAKESSKINRHNDDAFETQNSPIRSNGSFGEVKRDVSAENANAVIGGKQFTISKVGNNGRIYLRPRIRPAHQRYPQPPFAFPNSSPNTAGLDEAHARKERRGSYRDTMLSADSSMSTPANPGLYDTNSTPAQSSTNRHRRTHSYSTVDDQRSAIQDSDLGAFKVVIERPSADGRRPKTSGGHHRTPTLEVPIPSYKLGTPRFSNRGTPFMRGSSYAGTEVEHRSSFMSQRDTDMLARMRRSNLPRSSHSMRQSVVSHPGDVESTYELRLPPTGLLRTSPNIMPKGQIVPEMYDALTYPPRCEDRSVIRRMSETDMITAATPARLVAEVTQELSYELVASFFITYRSYISGSDLLLLVMARLEWGIDRAFDGLVVTVRCFTVIRHWLVNFFADDFVLDYDLRVQFCGLVNTMVKKQALLRTDSKTTNDILSNIKRLWRDSCAVYWDGPEFACDLDALVPIAPGGIAGSRNPQLTPKFWDDLLLSQTPGQDFEDPTLSKSPMVDLDLLHDFPAAPSANRFFATAPPEFPIEFNKAQLQQASLPRGNRTQLPYPEPLSPRSITSVEALSCSIPPLSSKTGQFSAGAAMGAHPVTAASQSDSTLPVAHTPKALRPKSYRPGQGFQRHRSVSNSSRPDRNLEADAEEAANGEAGLTLVDRFAGSLVRGLVFPPGHVYLPTAEHSENRPISLPNKKTGAQKQDTNQQGLGMKRMFGTVRRAVSTRADNKPEPIPTSPLTLGFPGLSLPVDDIELASLGLGGMATEQSPLQPPPKPVTMRPDILSKFVESDFGKAIEQHKINAAKANESPEPWVRRINVTAGSDFLRRSLDKATITACSTSLSGLVPGHLDSPQPRENTSFLLPDNEDAEQTQNNTSFLLDDGNDGYVDRDIAMMSGALPSHPSTDAFTDSFNNRSVAPTPPVTPPEIFLGSPRRSSHILGNYGRPSPTAQVPSLTLDMLSPSSDFDTRPFFRPLNNPSMHSRAKRHKHRRSTSLRRIASFHSGYTNQMTERSFDATSISDSVDRASVGSTHAPGNRVLRRRPGGDLRAVQNIGELPLRRHRSSGSLTTYSDSIRSSYLLGGGSTSYADVRGENDRAQSNPRIFSVGALADPEGTSKPRISLLSTSSKPALRPSFQAEAAKLAQIPDDTDDDGGVEAALLKLEGRYEKRKSDISSQSLSPEFIPPPRQETYDNDDQTTGELIIEAEKHQHKHNHVVEEAIFDNDGASEVDQPGQRSCFNSQYELQPTVYRPPVREVPDISRESQNSIPLLQRDGSRYGSDDDESRNWRNTSVLLGPSHDRETVDHHGAEKSETLVDFVNKTESSNQIPAGGTLPRQMSVNESFLQIGDDNDANNYDDYDDNHSDLSSEMSLEEVPTNDFLGNPSSNTHPPIHPGAIITEVEIPPISKQTKEPSMTMEQALLMSPTGGQYQGLFPPSPDITPTYGEGGKDIAMRSWYSDDHLETQQRQNINGAISTGPLYSEEHMPFILHFDPKIVAEQFTLIEKEALGEIHFRELLEMKWSHEAASACQSWPKFLQILQQMEEDDTVSHGIEICGARSSIMTQWAISQIILTQDINERARTIAKLIEIAVHCRQLGNYATLFQLTVAVSNPVIAELHETWKHVPAAEVQSLREFEELIQPANNFRRLRDEMESVLGKRACLPLVVIYAKDLTVLKDMPSYIASTPTDPPLINVSKCRAQATVVQLFSRYLESSTGYKFQTVPGLTDRCLWIAGLSPTEIRSRAERLV</sequence>
<accession>A0A1B8GH34</accession>
<feature type="compositionally biased region" description="Polar residues" evidence="3">
    <location>
        <begin position="216"/>
        <end position="225"/>
    </location>
</feature>
<evidence type="ECO:0000256" key="2">
    <source>
        <dbReference type="PROSITE-ProRule" id="PRU00168"/>
    </source>
</evidence>
<dbReference type="Pfam" id="PF00617">
    <property type="entry name" value="RasGEF"/>
    <property type="match status" value="1"/>
</dbReference>
<feature type="compositionally biased region" description="Polar residues" evidence="3">
    <location>
        <begin position="183"/>
        <end position="208"/>
    </location>
</feature>
<feature type="compositionally biased region" description="Basic residues" evidence="3">
    <location>
        <begin position="1048"/>
        <end position="1060"/>
    </location>
</feature>
<dbReference type="InterPro" id="IPR023578">
    <property type="entry name" value="Ras_GEF_dom_sf"/>
</dbReference>
<proteinExistence type="predicted"/>
<dbReference type="SMART" id="SM00147">
    <property type="entry name" value="RasGEF"/>
    <property type="match status" value="1"/>
</dbReference>
<dbReference type="InterPro" id="IPR008937">
    <property type="entry name" value="Ras-like_GEF"/>
</dbReference>
<feature type="domain" description="Ras-GEF" evidence="4">
    <location>
        <begin position="1557"/>
        <end position="1809"/>
    </location>
</feature>
<evidence type="ECO:0000313" key="7">
    <source>
        <dbReference type="Proteomes" id="UP000091956"/>
    </source>
</evidence>
<evidence type="ECO:0000259" key="5">
    <source>
        <dbReference type="PROSITE" id="PS50212"/>
    </source>
</evidence>
<dbReference type="GO" id="GO:0007265">
    <property type="term" value="P:Ras protein signal transduction"/>
    <property type="evidence" value="ECO:0007669"/>
    <property type="project" value="TreeGrafter"/>
</dbReference>
<feature type="region of interest" description="Disordered" evidence="3">
    <location>
        <begin position="753"/>
        <end position="772"/>
    </location>
</feature>
<dbReference type="PANTHER" id="PTHR23113">
    <property type="entry name" value="GUANINE NUCLEOTIDE EXCHANGE FACTOR"/>
    <property type="match status" value="1"/>
</dbReference>
<reference evidence="6 7" key="1">
    <citation type="submission" date="2016-03" db="EMBL/GenBank/DDBJ databases">
        <title>Comparative genomics of Pseudogymnoascus destructans, the fungus causing white-nose syndrome of bats.</title>
        <authorList>
            <person name="Palmer J.M."/>
            <person name="Drees K.P."/>
            <person name="Foster J.T."/>
            <person name="Lindner D.L."/>
        </authorList>
    </citation>
    <scope>NUCLEOTIDE SEQUENCE [LARGE SCALE GENOMIC DNA]</scope>
    <source>
        <strain evidence="6 7">UAMH 10579</strain>
    </source>
</reference>
<dbReference type="OrthoDB" id="10254377at2759"/>
<feature type="region of interest" description="Disordered" evidence="3">
    <location>
        <begin position="680"/>
        <end position="716"/>
    </location>
</feature>
<protein>
    <submittedName>
        <fullName evidence="6">Mitotic regulator</fullName>
    </submittedName>
</protein>
<dbReference type="Proteomes" id="UP000091956">
    <property type="component" value="Unassembled WGS sequence"/>
</dbReference>
<dbReference type="STRING" id="342668.A0A1B8GH34"/>
<dbReference type="PANTHER" id="PTHR23113:SF363">
    <property type="entry name" value="PROTEIN SON OF SEVENLESS"/>
    <property type="match status" value="1"/>
</dbReference>
<dbReference type="CDD" id="cd06224">
    <property type="entry name" value="REM"/>
    <property type="match status" value="1"/>
</dbReference>
<reference evidence="7" key="2">
    <citation type="journal article" date="2018" name="Nat. Commun.">
        <title>Extreme sensitivity to ultraviolet light in the fungal pathogen causing white-nose syndrome of bats.</title>
        <authorList>
            <person name="Palmer J.M."/>
            <person name="Drees K.P."/>
            <person name="Foster J.T."/>
            <person name="Lindner D.L."/>
        </authorList>
    </citation>
    <scope>NUCLEOTIDE SEQUENCE [LARGE SCALE GENOMIC DNA]</scope>
    <source>
        <strain evidence="7">UAMH 10579</strain>
    </source>
</reference>
<dbReference type="InterPro" id="IPR001895">
    <property type="entry name" value="RASGEF_cat_dom"/>
</dbReference>
<feature type="region of interest" description="Disordered" evidence="3">
    <location>
        <begin position="144"/>
        <end position="225"/>
    </location>
</feature>
<feature type="region of interest" description="Disordered" evidence="3">
    <location>
        <begin position="1316"/>
        <end position="1376"/>
    </location>
</feature>
<dbReference type="GO" id="GO:0005085">
    <property type="term" value="F:guanyl-nucleotide exchange factor activity"/>
    <property type="evidence" value="ECO:0007669"/>
    <property type="project" value="UniProtKB-KW"/>
</dbReference>
<evidence type="ECO:0000256" key="3">
    <source>
        <dbReference type="SAM" id="MobiDB-lite"/>
    </source>
</evidence>
<organism evidence="6 7">
    <name type="scientific">Pseudogymnoascus verrucosus</name>
    <dbReference type="NCBI Taxonomy" id="342668"/>
    <lineage>
        <taxon>Eukaryota</taxon>
        <taxon>Fungi</taxon>
        <taxon>Dikarya</taxon>
        <taxon>Ascomycota</taxon>
        <taxon>Pezizomycotina</taxon>
        <taxon>Leotiomycetes</taxon>
        <taxon>Thelebolales</taxon>
        <taxon>Thelebolaceae</taxon>
        <taxon>Pseudogymnoascus</taxon>
    </lineage>
</organism>
<feature type="compositionally biased region" description="Basic and acidic residues" evidence="3">
    <location>
        <begin position="1318"/>
        <end position="1327"/>
    </location>
</feature>
<dbReference type="SUPFAM" id="SSF48366">
    <property type="entry name" value="Ras GEF"/>
    <property type="match status" value="1"/>
</dbReference>
<feature type="region of interest" description="Disordered" evidence="3">
    <location>
        <begin position="1039"/>
        <end position="1060"/>
    </location>
</feature>
<dbReference type="GeneID" id="28840735"/>
<dbReference type="InterPro" id="IPR036964">
    <property type="entry name" value="RASGEF_cat_dom_sf"/>
</dbReference>
<feature type="compositionally biased region" description="Basic residues" evidence="3">
    <location>
        <begin position="249"/>
        <end position="258"/>
    </location>
</feature>
<dbReference type="GO" id="GO:0005886">
    <property type="term" value="C:plasma membrane"/>
    <property type="evidence" value="ECO:0007669"/>
    <property type="project" value="TreeGrafter"/>
</dbReference>
<dbReference type="Gene3D" id="1.10.840.10">
    <property type="entry name" value="Ras guanine-nucleotide exchange factors catalytic domain"/>
    <property type="match status" value="1"/>
</dbReference>
<dbReference type="Gene3D" id="1.20.870.10">
    <property type="entry name" value="Son of sevenless (SoS) protein Chain: S domain 1"/>
    <property type="match status" value="1"/>
</dbReference>